<dbReference type="PROSITE" id="PS00211">
    <property type="entry name" value="ABC_TRANSPORTER_1"/>
    <property type="match status" value="1"/>
</dbReference>
<keyword evidence="2" id="KW-0813">Transport</keyword>
<dbReference type="PANTHER" id="PTHR46743">
    <property type="entry name" value="TEICHOIC ACIDS EXPORT ATP-BINDING PROTEIN TAGH"/>
    <property type="match status" value="1"/>
</dbReference>
<dbReference type="Proteomes" id="UP000198922">
    <property type="component" value="Unassembled WGS sequence"/>
</dbReference>
<gene>
    <name evidence="6" type="ORF">SAMN04488567_0219</name>
</gene>
<dbReference type="InterPro" id="IPR003439">
    <property type="entry name" value="ABC_transporter-like_ATP-bd"/>
</dbReference>
<dbReference type="EMBL" id="FNAT01000012">
    <property type="protein sequence ID" value="SDF37171.1"/>
    <property type="molecule type" value="Genomic_DNA"/>
</dbReference>
<dbReference type="InterPro" id="IPR017871">
    <property type="entry name" value="ABC_transporter-like_CS"/>
</dbReference>
<dbReference type="GO" id="GO:0005524">
    <property type="term" value="F:ATP binding"/>
    <property type="evidence" value="ECO:0007669"/>
    <property type="project" value="UniProtKB-KW"/>
</dbReference>
<dbReference type="SMART" id="SM00382">
    <property type="entry name" value="AAA"/>
    <property type="match status" value="1"/>
</dbReference>
<dbReference type="InterPro" id="IPR027417">
    <property type="entry name" value="P-loop_NTPase"/>
</dbReference>
<evidence type="ECO:0000256" key="3">
    <source>
        <dbReference type="ARBA" id="ARBA00022741"/>
    </source>
</evidence>
<dbReference type="InterPro" id="IPR003593">
    <property type="entry name" value="AAA+_ATPase"/>
</dbReference>
<protein>
    <submittedName>
        <fullName evidence="6">Capsular polysaccharide transport system ATP-binding protein</fullName>
    </submittedName>
</protein>
<dbReference type="InterPro" id="IPR050683">
    <property type="entry name" value="Bact_Polysacc_Export_ATP-bd"/>
</dbReference>
<dbReference type="CDD" id="cd03220">
    <property type="entry name" value="ABC_KpsT_Wzt"/>
    <property type="match status" value="1"/>
</dbReference>
<keyword evidence="3" id="KW-0547">Nucleotide-binding</keyword>
<comment type="similarity">
    <text evidence="1">Belongs to the ABC transporter superfamily.</text>
</comment>
<dbReference type="PANTHER" id="PTHR46743:SF2">
    <property type="entry name" value="TEICHOIC ACIDS EXPORT ATP-BINDING PROTEIN TAGH"/>
    <property type="match status" value="1"/>
</dbReference>
<dbReference type="AlphaFoldDB" id="A0A1G7KJ94"/>
<evidence type="ECO:0000256" key="2">
    <source>
        <dbReference type="ARBA" id="ARBA00022448"/>
    </source>
</evidence>
<feature type="domain" description="ABC transporter" evidence="5">
    <location>
        <begin position="2"/>
        <end position="220"/>
    </location>
</feature>
<accession>A0A1G7KJ94</accession>
<sequence length="220" mass="24006">MIRFEHLSKTFSLEGKRKVVAEDINVTFPTGRAVALLGRNGAGKSTLLKMIAGTTQPTSGRIVSTGTISWPVGFAGSFHPELSGAQNCRFIGRIYGVDTDELIAFVREFAELGVHFNLPLKTYSSGMRSRLAFGVSMGVAFDTYLVDEITAVGDQAFKARSDRLFKQRMQTAGAVVVSHSMGQIRELCDAAAVLENGKLLYFEDVGEGIKRHEHNMKRGA</sequence>
<evidence type="ECO:0000313" key="6">
    <source>
        <dbReference type="EMBL" id="SDF37171.1"/>
    </source>
</evidence>
<dbReference type="Pfam" id="PF00005">
    <property type="entry name" value="ABC_tran"/>
    <property type="match status" value="1"/>
</dbReference>
<dbReference type="GO" id="GO:0140359">
    <property type="term" value="F:ABC-type transporter activity"/>
    <property type="evidence" value="ECO:0007669"/>
    <property type="project" value="InterPro"/>
</dbReference>
<keyword evidence="7" id="KW-1185">Reference proteome</keyword>
<dbReference type="SUPFAM" id="SSF52540">
    <property type="entry name" value="P-loop containing nucleoside triphosphate hydrolases"/>
    <property type="match status" value="1"/>
</dbReference>
<dbReference type="GO" id="GO:0016887">
    <property type="term" value="F:ATP hydrolysis activity"/>
    <property type="evidence" value="ECO:0007669"/>
    <property type="project" value="InterPro"/>
</dbReference>
<proteinExistence type="inferred from homology"/>
<name>A0A1G7KJ94_9RHOB</name>
<evidence type="ECO:0000313" key="7">
    <source>
        <dbReference type="Proteomes" id="UP000198922"/>
    </source>
</evidence>
<dbReference type="STRING" id="521013.SAMN04488567_0219"/>
<organism evidence="6 7">
    <name type="scientific">Limimaricola pyoseonensis</name>
    <dbReference type="NCBI Taxonomy" id="521013"/>
    <lineage>
        <taxon>Bacteria</taxon>
        <taxon>Pseudomonadati</taxon>
        <taxon>Pseudomonadota</taxon>
        <taxon>Alphaproteobacteria</taxon>
        <taxon>Rhodobacterales</taxon>
        <taxon>Paracoccaceae</taxon>
        <taxon>Limimaricola</taxon>
    </lineage>
</organism>
<evidence type="ECO:0000259" key="5">
    <source>
        <dbReference type="PROSITE" id="PS50893"/>
    </source>
</evidence>
<dbReference type="GO" id="GO:0016020">
    <property type="term" value="C:membrane"/>
    <property type="evidence" value="ECO:0007669"/>
    <property type="project" value="InterPro"/>
</dbReference>
<dbReference type="Gene3D" id="3.40.50.300">
    <property type="entry name" value="P-loop containing nucleotide triphosphate hydrolases"/>
    <property type="match status" value="1"/>
</dbReference>
<evidence type="ECO:0000256" key="1">
    <source>
        <dbReference type="ARBA" id="ARBA00005417"/>
    </source>
</evidence>
<dbReference type="OrthoDB" id="9778870at2"/>
<evidence type="ECO:0000256" key="4">
    <source>
        <dbReference type="ARBA" id="ARBA00022840"/>
    </source>
</evidence>
<dbReference type="PROSITE" id="PS50893">
    <property type="entry name" value="ABC_TRANSPORTER_2"/>
    <property type="match status" value="1"/>
</dbReference>
<keyword evidence="4 6" id="KW-0067">ATP-binding</keyword>
<dbReference type="RefSeq" id="WP_090114980.1">
    <property type="nucleotide sequence ID" value="NZ_FNAT01000012.1"/>
</dbReference>
<dbReference type="InterPro" id="IPR015860">
    <property type="entry name" value="ABC_transpr_TagH-like"/>
</dbReference>
<reference evidence="7" key="1">
    <citation type="submission" date="2016-10" db="EMBL/GenBank/DDBJ databases">
        <authorList>
            <person name="Varghese N."/>
            <person name="Submissions S."/>
        </authorList>
    </citation>
    <scope>NUCLEOTIDE SEQUENCE [LARGE SCALE GENOMIC DNA]</scope>
    <source>
        <strain evidence="7">DSM 21424</strain>
    </source>
</reference>